<dbReference type="GO" id="GO:0016020">
    <property type="term" value="C:membrane"/>
    <property type="evidence" value="ECO:0007669"/>
    <property type="project" value="InterPro"/>
</dbReference>
<keyword evidence="4 7" id="KW-1133">Transmembrane helix</keyword>
<feature type="transmembrane region" description="Helical" evidence="7">
    <location>
        <begin position="61"/>
        <end position="83"/>
    </location>
</feature>
<evidence type="ECO:0000256" key="3">
    <source>
        <dbReference type="ARBA" id="ARBA00022692"/>
    </source>
</evidence>
<evidence type="ECO:0000256" key="2">
    <source>
        <dbReference type="ARBA" id="ARBA00022475"/>
    </source>
</evidence>
<evidence type="ECO:0000256" key="7">
    <source>
        <dbReference type="SAM" id="Phobius"/>
    </source>
</evidence>
<comment type="subcellular location">
    <subcellularLocation>
        <location evidence="1">Cell membrane</location>
    </subcellularLocation>
</comment>
<dbReference type="AlphaFoldDB" id="A0A1B1S0M1"/>
<keyword evidence="2" id="KW-1003">Cell membrane</keyword>
<organism evidence="8 9">
    <name type="scientific">Planococcus versutus</name>
    <dbReference type="NCBI Taxonomy" id="1302659"/>
    <lineage>
        <taxon>Bacteria</taxon>
        <taxon>Bacillati</taxon>
        <taxon>Bacillota</taxon>
        <taxon>Bacilli</taxon>
        <taxon>Bacillales</taxon>
        <taxon>Caryophanaceae</taxon>
        <taxon>Planococcus</taxon>
    </lineage>
</organism>
<accession>A0A1B1S0M1</accession>
<name>A0A1B1S0M1_9BACL</name>
<dbReference type="Pfam" id="PF04347">
    <property type="entry name" value="FliO"/>
    <property type="match status" value="1"/>
</dbReference>
<keyword evidence="8" id="KW-0966">Cell projection</keyword>
<evidence type="ECO:0000313" key="9">
    <source>
        <dbReference type="Proteomes" id="UP000053354"/>
    </source>
</evidence>
<evidence type="ECO:0000256" key="4">
    <source>
        <dbReference type="ARBA" id="ARBA00022989"/>
    </source>
</evidence>
<keyword evidence="8" id="KW-0969">Cilium</keyword>
<keyword evidence="3 7" id="KW-0812">Transmembrane</keyword>
<evidence type="ECO:0000256" key="1">
    <source>
        <dbReference type="ARBA" id="ARBA00004236"/>
    </source>
</evidence>
<evidence type="ECO:0000256" key="5">
    <source>
        <dbReference type="ARBA" id="ARBA00023136"/>
    </source>
</evidence>
<gene>
    <name evidence="8" type="ORF">I858_006700</name>
</gene>
<dbReference type="STRING" id="1302659.I858_006700"/>
<proteinExistence type="predicted"/>
<evidence type="ECO:0000313" key="8">
    <source>
        <dbReference type="EMBL" id="ANU26714.1"/>
    </source>
</evidence>
<evidence type="ECO:0000256" key="6">
    <source>
        <dbReference type="SAM" id="MobiDB-lite"/>
    </source>
</evidence>
<dbReference type="EMBL" id="CP016540">
    <property type="protein sequence ID" value="ANU26714.1"/>
    <property type="molecule type" value="Genomic_DNA"/>
</dbReference>
<dbReference type="InterPro" id="IPR022781">
    <property type="entry name" value="Flagellar_biosynth_FliO"/>
</dbReference>
<protein>
    <submittedName>
        <fullName evidence="8">Flagellar biosynthesis protein FliZ</fullName>
    </submittedName>
</protein>
<feature type="compositionally biased region" description="Basic and acidic residues" evidence="6">
    <location>
        <begin position="202"/>
        <end position="215"/>
    </location>
</feature>
<dbReference type="KEGG" id="pll:I858_006700"/>
<dbReference type="RefSeq" id="WP_049693909.1">
    <property type="nucleotide sequence ID" value="NZ_CP016540.2"/>
</dbReference>
<feature type="region of interest" description="Disordered" evidence="6">
    <location>
        <begin position="192"/>
        <end position="215"/>
    </location>
</feature>
<sequence length="215" mass="24194">MNKSMFLHITLLMVVLFYAVMTVPMTAEASPNVVEWLNNEEPEEKVPVEEIENAPIKEKSLAGIIVQLILYTLLIVAMIYGLIKFLAARQKNLQPNQAVKLMGGTPLGNNKSLQVVKVGGHMYLLGVGDEVTLIKEFSDGAEINNIEKDFEQQQPALSKNLFDLTKKKVVAYSKKSQQNGFDQLFKQSLNKQKAQQQALENEFEKETQDKEGRPL</sequence>
<keyword evidence="9" id="KW-1185">Reference proteome</keyword>
<keyword evidence="8" id="KW-0282">Flagellum</keyword>
<dbReference type="Proteomes" id="UP000053354">
    <property type="component" value="Chromosome"/>
</dbReference>
<dbReference type="GO" id="GO:0044781">
    <property type="term" value="P:bacterial-type flagellum organization"/>
    <property type="evidence" value="ECO:0007669"/>
    <property type="project" value="InterPro"/>
</dbReference>
<keyword evidence="5 7" id="KW-0472">Membrane</keyword>
<reference evidence="8" key="1">
    <citation type="submission" date="2016-10" db="EMBL/GenBank/DDBJ databases">
        <authorList>
            <person name="See-Too W.S."/>
        </authorList>
    </citation>
    <scope>NUCLEOTIDE SEQUENCE</scope>
    <source>
        <strain evidence="8">L10.15</strain>
    </source>
</reference>